<reference evidence="1 2" key="1">
    <citation type="submission" date="2016-11" db="EMBL/GenBank/DDBJ databases">
        <authorList>
            <person name="Jaros S."/>
            <person name="Januszkiewicz K."/>
            <person name="Wedrychowicz H."/>
        </authorList>
    </citation>
    <scope>NUCLEOTIDE SEQUENCE [LARGE SCALE GENOMIC DNA]</scope>
    <source>
        <strain evidence="1 2">GAS242</strain>
    </source>
</reference>
<evidence type="ECO:0000313" key="1">
    <source>
        <dbReference type="EMBL" id="SHG77621.1"/>
    </source>
</evidence>
<dbReference type="AlphaFoldDB" id="A0A1M5MK59"/>
<proteinExistence type="predicted"/>
<sequence>MLFSFTEEEKPGFVHHIYECRRCRSTQSFVTPV</sequence>
<accession>A0A1M5MK59</accession>
<protein>
    <submittedName>
        <fullName evidence="1">Uncharacterized protein</fullName>
    </submittedName>
</protein>
<name>A0A1M5MK59_9BRAD</name>
<gene>
    <name evidence="1" type="ORF">SAMN05444169_4073</name>
</gene>
<dbReference type="Proteomes" id="UP000190675">
    <property type="component" value="Chromosome I"/>
</dbReference>
<dbReference type="EMBL" id="LT670818">
    <property type="protein sequence ID" value="SHG77621.1"/>
    <property type="molecule type" value="Genomic_DNA"/>
</dbReference>
<evidence type="ECO:0000313" key="2">
    <source>
        <dbReference type="Proteomes" id="UP000190675"/>
    </source>
</evidence>
<organism evidence="1 2">
    <name type="scientific">Bradyrhizobium erythrophlei</name>
    <dbReference type="NCBI Taxonomy" id="1437360"/>
    <lineage>
        <taxon>Bacteria</taxon>
        <taxon>Pseudomonadati</taxon>
        <taxon>Pseudomonadota</taxon>
        <taxon>Alphaproteobacteria</taxon>
        <taxon>Hyphomicrobiales</taxon>
        <taxon>Nitrobacteraceae</taxon>
        <taxon>Bradyrhizobium</taxon>
    </lineage>
</organism>